<comment type="caution">
    <text evidence="2">The sequence shown here is derived from an EMBL/GenBank/DDBJ whole genome shotgun (WGS) entry which is preliminary data.</text>
</comment>
<dbReference type="InParanoid" id="A0A409VKB7"/>
<feature type="compositionally biased region" description="Basic residues" evidence="1">
    <location>
        <begin position="646"/>
        <end position="655"/>
    </location>
</feature>
<accession>A0A409VKB7</accession>
<proteinExistence type="predicted"/>
<feature type="compositionally biased region" description="Polar residues" evidence="1">
    <location>
        <begin position="47"/>
        <end position="56"/>
    </location>
</feature>
<organism evidence="2 3">
    <name type="scientific">Gymnopilus dilepis</name>
    <dbReference type="NCBI Taxonomy" id="231916"/>
    <lineage>
        <taxon>Eukaryota</taxon>
        <taxon>Fungi</taxon>
        <taxon>Dikarya</taxon>
        <taxon>Basidiomycota</taxon>
        <taxon>Agaricomycotina</taxon>
        <taxon>Agaricomycetes</taxon>
        <taxon>Agaricomycetidae</taxon>
        <taxon>Agaricales</taxon>
        <taxon>Agaricineae</taxon>
        <taxon>Hymenogastraceae</taxon>
        <taxon>Gymnopilus</taxon>
    </lineage>
</organism>
<feature type="region of interest" description="Disordered" evidence="1">
    <location>
        <begin position="210"/>
        <end position="276"/>
    </location>
</feature>
<dbReference type="EMBL" id="NHYE01005623">
    <property type="protein sequence ID" value="PPQ66721.1"/>
    <property type="molecule type" value="Genomic_DNA"/>
</dbReference>
<protein>
    <submittedName>
        <fullName evidence="2">Uncharacterized protein</fullName>
    </submittedName>
</protein>
<dbReference type="STRING" id="231916.A0A409VKB7"/>
<dbReference type="AlphaFoldDB" id="A0A409VKB7"/>
<feature type="compositionally biased region" description="Polar residues" evidence="1">
    <location>
        <begin position="27"/>
        <end position="36"/>
    </location>
</feature>
<feature type="compositionally biased region" description="Polar residues" evidence="1">
    <location>
        <begin position="528"/>
        <end position="538"/>
    </location>
</feature>
<feature type="region of interest" description="Disordered" evidence="1">
    <location>
        <begin position="628"/>
        <end position="655"/>
    </location>
</feature>
<feature type="region of interest" description="Disordered" evidence="1">
    <location>
        <begin position="343"/>
        <end position="591"/>
    </location>
</feature>
<feature type="compositionally biased region" description="Acidic residues" evidence="1">
    <location>
        <begin position="57"/>
        <end position="79"/>
    </location>
</feature>
<dbReference type="OrthoDB" id="3254377at2759"/>
<feature type="compositionally biased region" description="Basic residues" evidence="1">
    <location>
        <begin position="102"/>
        <end position="117"/>
    </location>
</feature>
<name>A0A409VKB7_9AGAR</name>
<feature type="compositionally biased region" description="Low complexity" evidence="1">
    <location>
        <begin position="343"/>
        <end position="352"/>
    </location>
</feature>
<evidence type="ECO:0000313" key="3">
    <source>
        <dbReference type="Proteomes" id="UP000284706"/>
    </source>
</evidence>
<reference evidence="2 3" key="1">
    <citation type="journal article" date="2018" name="Evol. Lett.">
        <title>Horizontal gene cluster transfer increased hallucinogenic mushroom diversity.</title>
        <authorList>
            <person name="Reynolds H.T."/>
            <person name="Vijayakumar V."/>
            <person name="Gluck-Thaler E."/>
            <person name="Korotkin H.B."/>
            <person name="Matheny P.B."/>
            <person name="Slot J.C."/>
        </authorList>
    </citation>
    <scope>NUCLEOTIDE SEQUENCE [LARGE SCALE GENOMIC DNA]</scope>
    <source>
        <strain evidence="2 3">SRW20</strain>
    </source>
</reference>
<gene>
    <name evidence="2" type="ORF">CVT26_009523</name>
</gene>
<evidence type="ECO:0000256" key="1">
    <source>
        <dbReference type="SAM" id="MobiDB-lite"/>
    </source>
</evidence>
<feature type="compositionally biased region" description="Low complexity" evidence="1">
    <location>
        <begin position="563"/>
        <end position="579"/>
    </location>
</feature>
<feature type="compositionally biased region" description="Polar residues" evidence="1">
    <location>
        <begin position="368"/>
        <end position="379"/>
    </location>
</feature>
<feature type="compositionally biased region" description="Polar residues" evidence="1">
    <location>
        <begin position="497"/>
        <end position="508"/>
    </location>
</feature>
<dbReference type="Proteomes" id="UP000284706">
    <property type="component" value="Unassembled WGS sequence"/>
</dbReference>
<feature type="compositionally biased region" description="Low complexity" evidence="1">
    <location>
        <begin position="230"/>
        <end position="244"/>
    </location>
</feature>
<evidence type="ECO:0000313" key="2">
    <source>
        <dbReference type="EMBL" id="PPQ66721.1"/>
    </source>
</evidence>
<keyword evidence="3" id="KW-1185">Reference proteome</keyword>
<feature type="compositionally biased region" description="Basic and acidic residues" evidence="1">
    <location>
        <begin position="433"/>
        <end position="442"/>
    </location>
</feature>
<feature type="compositionally biased region" description="Low complexity" evidence="1">
    <location>
        <begin position="380"/>
        <end position="398"/>
    </location>
</feature>
<dbReference type="FunCoup" id="A0A409VKB7">
    <property type="interactions" value="154"/>
</dbReference>
<feature type="region of interest" description="Disordered" evidence="1">
    <location>
        <begin position="1"/>
        <end position="128"/>
    </location>
</feature>
<sequence>MSNFHSKYPTAISPTRKSHRRRVSALRLSSDTTTSLPECISTAGWGHQNQRPSTVSAEEEDRPPDYPDSAEEADEDTDTENNVVYLPPLASPSLRPQTASPRRAKRFQPAHRRRHSTQRSAESSGDPYLDSLLERSVHALEMSNTLLQSSISTQTSLSAILANDSPADMTLEARAVGLSSRIKDTWDVRETWAHDLEAISRDVEGLFIEAPNNSSPTSMSRRHSPRSAHSIQGSVSSSLPSGGSMAMHKGRRRPSLDLRRPSATSDIEAADDQGLPRLHYSQQNRENLISPPPRALTQYVASTQEENSLLLPSTIGVRSQPHIYQTPDWKPLSDVASSSTTSLLSTQSFTSPSLPPKLTDKPLEPSTPAYNMLSSFVTQRTPSSGSNTPSTSFTSSFMPRRRDSSKASSSTERSIGIVRRRSSPSPTPLKTPDGSHRQDRHLNQTPKRGVSPLAATVRPMTPPVEESSSSSSDGYVAKRTVQSLRKILDDQPVAEPSSRTSRSASINGQRLRPPAFMPRTPATVVEAGTSTTTASISRLFTKGKHTSSTRAPSPPRQSAMKRSAPPSALHSPSLSVSNSMGSAVPSPTATSLSIPDLVSKVLRGGSVGTPSSSGQSTPSKRISFAELPESYASTRPPSSRFSKASKAARKRKGKGKLVDVASNGYGSEGNDDLLGGGGRWWGGWLNPGGSGLYGLGASLARQEEKMEDRMTRSWGGRLNAGFGGGLDEWAV</sequence>